<keyword evidence="7 10" id="KW-0067">ATP-binding</keyword>
<dbReference type="InterPro" id="IPR003593">
    <property type="entry name" value="AAA+_ATPase"/>
</dbReference>
<dbReference type="RefSeq" id="WP_119322261.1">
    <property type="nucleotide sequence ID" value="NZ_AP025739.1"/>
</dbReference>
<keyword evidence="4" id="KW-0762">Sugar transport</keyword>
<dbReference type="SUPFAM" id="SSF52540">
    <property type="entry name" value="P-loop containing nucleoside triphosphate hydrolases"/>
    <property type="match status" value="2"/>
</dbReference>
<evidence type="ECO:0000256" key="1">
    <source>
        <dbReference type="ARBA" id="ARBA00004202"/>
    </source>
</evidence>
<dbReference type="GO" id="GO:0016887">
    <property type="term" value="F:ATP hydrolysis activity"/>
    <property type="evidence" value="ECO:0007669"/>
    <property type="project" value="InterPro"/>
</dbReference>
<evidence type="ECO:0000256" key="6">
    <source>
        <dbReference type="ARBA" id="ARBA00022741"/>
    </source>
</evidence>
<gene>
    <name evidence="10" type="ORF">CCAX7_35090</name>
</gene>
<dbReference type="OrthoDB" id="9771863at2"/>
<evidence type="ECO:0000256" key="9">
    <source>
        <dbReference type="ARBA" id="ARBA00023136"/>
    </source>
</evidence>
<proteinExistence type="predicted"/>
<dbReference type="InterPro" id="IPR050107">
    <property type="entry name" value="ABC_carbohydrate_import_ATPase"/>
</dbReference>
<keyword evidence="8" id="KW-1278">Translocase</keyword>
<comment type="subcellular location">
    <subcellularLocation>
        <location evidence="1">Cell membrane</location>
        <topology evidence="1">Peripheral membrane protein</topology>
    </subcellularLocation>
</comment>
<evidence type="ECO:0000313" key="10">
    <source>
        <dbReference type="EMBL" id="BDI31458.1"/>
    </source>
</evidence>
<organism evidence="10 11">
    <name type="scientific">Capsulimonas corticalis</name>
    <dbReference type="NCBI Taxonomy" id="2219043"/>
    <lineage>
        <taxon>Bacteria</taxon>
        <taxon>Bacillati</taxon>
        <taxon>Armatimonadota</taxon>
        <taxon>Armatimonadia</taxon>
        <taxon>Capsulimonadales</taxon>
        <taxon>Capsulimonadaceae</taxon>
        <taxon>Capsulimonas</taxon>
    </lineage>
</organism>
<evidence type="ECO:0000256" key="8">
    <source>
        <dbReference type="ARBA" id="ARBA00022967"/>
    </source>
</evidence>
<dbReference type="EMBL" id="AP025739">
    <property type="protein sequence ID" value="BDI31458.1"/>
    <property type="molecule type" value="Genomic_DNA"/>
</dbReference>
<evidence type="ECO:0000256" key="3">
    <source>
        <dbReference type="ARBA" id="ARBA00022475"/>
    </source>
</evidence>
<evidence type="ECO:0000256" key="2">
    <source>
        <dbReference type="ARBA" id="ARBA00022448"/>
    </source>
</evidence>
<dbReference type="AlphaFoldDB" id="A0A402CY40"/>
<dbReference type="CDD" id="cd03216">
    <property type="entry name" value="ABC_Carb_Monos_I"/>
    <property type="match status" value="1"/>
</dbReference>
<dbReference type="Gene3D" id="3.40.50.300">
    <property type="entry name" value="P-loop containing nucleotide triphosphate hydrolases"/>
    <property type="match status" value="2"/>
</dbReference>
<keyword evidence="2" id="KW-0813">Transport</keyword>
<dbReference type="SMART" id="SM00382">
    <property type="entry name" value="AAA"/>
    <property type="match status" value="2"/>
</dbReference>
<keyword evidence="11" id="KW-1185">Reference proteome</keyword>
<keyword evidence="3" id="KW-1003">Cell membrane</keyword>
<dbReference type="InterPro" id="IPR003439">
    <property type="entry name" value="ABC_transporter-like_ATP-bd"/>
</dbReference>
<accession>A0A402CY40</accession>
<dbReference type="InterPro" id="IPR027417">
    <property type="entry name" value="P-loop_NTPase"/>
</dbReference>
<dbReference type="KEGG" id="ccot:CCAX7_35090"/>
<dbReference type="Proteomes" id="UP000287394">
    <property type="component" value="Chromosome"/>
</dbReference>
<keyword evidence="9" id="KW-0472">Membrane</keyword>
<keyword evidence="5" id="KW-0677">Repeat</keyword>
<dbReference type="InterPro" id="IPR017871">
    <property type="entry name" value="ABC_transporter-like_CS"/>
</dbReference>
<name>A0A402CY40_9BACT</name>
<evidence type="ECO:0000313" key="11">
    <source>
        <dbReference type="Proteomes" id="UP000287394"/>
    </source>
</evidence>
<evidence type="ECO:0000256" key="4">
    <source>
        <dbReference type="ARBA" id="ARBA00022597"/>
    </source>
</evidence>
<reference evidence="10 11" key="1">
    <citation type="journal article" date="2019" name="Int. J. Syst. Evol. Microbiol.">
        <title>Capsulimonas corticalis gen. nov., sp. nov., an aerobic capsulated bacterium, of a novel bacterial order, Capsulimonadales ord. nov., of the class Armatimonadia of the phylum Armatimonadetes.</title>
        <authorList>
            <person name="Li J."/>
            <person name="Kudo C."/>
            <person name="Tonouchi A."/>
        </authorList>
    </citation>
    <scope>NUCLEOTIDE SEQUENCE [LARGE SCALE GENOMIC DNA]</scope>
    <source>
        <strain evidence="10 11">AX-7</strain>
    </source>
</reference>
<dbReference type="CDD" id="cd03215">
    <property type="entry name" value="ABC_Carb_Monos_II"/>
    <property type="match status" value="1"/>
</dbReference>
<evidence type="ECO:0000256" key="7">
    <source>
        <dbReference type="ARBA" id="ARBA00022840"/>
    </source>
</evidence>
<dbReference type="GO" id="GO:0005524">
    <property type="term" value="F:ATP binding"/>
    <property type="evidence" value="ECO:0007669"/>
    <property type="project" value="UniProtKB-KW"/>
</dbReference>
<dbReference type="PANTHER" id="PTHR43790:SF3">
    <property type="entry name" value="D-ALLOSE IMPORT ATP-BINDING PROTEIN ALSA-RELATED"/>
    <property type="match status" value="1"/>
</dbReference>
<dbReference type="PROSITE" id="PS50893">
    <property type="entry name" value="ABC_TRANSPORTER_2"/>
    <property type="match status" value="2"/>
</dbReference>
<keyword evidence="6" id="KW-0547">Nucleotide-binding</keyword>
<dbReference type="PROSITE" id="PS00211">
    <property type="entry name" value="ABC_TRANSPORTER_1"/>
    <property type="match status" value="1"/>
</dbReference>
<dbReference type="PANTHER" id="PTHR43790">
    <property type="entry name" value="CARBOHYDRATE TRANSPORT ATP-BINDING PROTEIN MG119-RELATED"/>
    <property type="match status" value="1"/>
</dbReference>
<protein>
    <submittedName>
        <fullName evidence="10">D-ribose transporter ATP-binding protein</fullName>
    </submittedName>
</protein>
<dbReference type="GO" id="GO:0005886">
    <property type="term" value="C:plasma membrane"/>
    <property type="evidence" value="ECO:0007669"/>
    <property type="project" value="UniProtKB-SubCell"/>
</dbReference>
<evidence type="ECO:0000256" key="5">
    <source>
        <dbReference type="ARBA" id="ARBA00022737"/>
    </source>
</evidence>
<sequence length="520" mass="56246">MSKSESQPAPILEMKRVSKRFAGVQALRNVSLELYPGEVIALIGENGAGKSTLMKTLGGVHQPDEGEIRVSGQVVKITGVKDSIRSGISFIHQELNVLDNLDIAGNVYLGREPLTGPLRLVDTARMAAETQPFLDQLGLNFSSRTPLKSLSLAQQQMVEIAKALSLNAQILIMDEPTSSLTLSETDRLLTVVEELRAKGVSIIYISHRLGEIMRIADRVVGLRDGQNAGGLSRAELTHDAMVKLMVGRDLDKTHLAHDTSNLPVRFSVSGLRTGKYPNKEVAFEIRRGEILGMAGLVGAGRSETAQAIFGIDKSQGGVFTLDGKVLSIKSAQDGIRNGIYLVPEDRRRCGLITDLPIRNNITLPALNRFSVAGLINRDKERTSAQKASKALNVKTPTVEFLAKNLSGGNQQKVVLAKWLSLEPKLMIFDEPTRGIDVGAKAEIYDLMRNLAKEGVAILMISSDMEEVLSLSDRVAVMHEGRITGILPFDKASEESIMQFAVGGERPATGARPLDTGAAAV</sequence>
<dbReference type="Pfam" id="PF00005">
    <property type="entry name" value="ABC_tran"/>
    <property type="match status" value="2"/>
</dbReference>
<dbReference type="FunFam" id="3.40.50.300:FF:000127">
    <property type="entry name" value="Ribose import ATP-binding protein RbsA"/>
    <property type="match status" value="1"/>
</dbReference>